<evidence type="ECO:0000313" key="6">
    <source>
        <dbReference type="EMBL" id="MBD7965332.1"/>
    </source>
</evidence>
<evidence type="ECO:0000256" key="4">
    <source>
        <dbReference type="ARBA" id="ARBA00037420"/>
    </source>
</evidence>
<gene>
    <name evidence="6" type="ORF">H9648_14810</name>
</gene>
<dbReference type="Gene3D" id="3.40.30.10">
    <property type="entry name" value="Glutaredoxin"/>
    <property type="match status" value="1"/>
</dbReference>
<dbReference type="SUPFAM" id="SSF52833">
    <property type="entry name" value="Thioredoxin-like"/>
    <property type="match status" value="1"/>
</dbReference>
<dbReference type="EMBL" id="JACSQM010000006">
    <property type="protein sequence ID" value="MBD7965332.1"/>
    <property type="molecule type" value="Genomic_DNA"/>
</dbReference>
<evidence type="ECO:0000259" key="5">
    <source>
        <dbReference type="Pfam" id="PF00578"/>
    </source>
</evidence>
<sequence>MKEITSWKEDYKRFEDANTEVLAISVDHIYSHNVFAAALGTLPYPLLADWHKKVTQKFGVLNEENGTAIRSCFVIDQEGIVQFSNHTFDANEKLQYEEVFKACETCGKGD</sequence>
<evidence type="ECO:0000256" key="3">
    <source>
        <dbReference type="ARBA" id="ARBA00023157"/>
    </source>
</evidence>
<accession>A0ABR8SPC6</accession>
<proteinExistence type="inferred from homology"/>
<organism evidence="6 7">
    <name type="scientific">Fictibacillus norfolkensis</name>
    <dbReference type="NCBI Taxonomy" id="2762233"/>
    <lineage>
        <taxon>Bacteria</taxon>
        <taxon>Bacillati</taxon>
        <taxon>Bacillota</taxon>
        <taxon>Bacilli</taxon>
        <taxon>Bacillales</taxon>
        <taxon>Fictibacillaceae</taxon>
        <taxon>Fictibacillus</taxon>
    </lineage>
</organism>
<comment type="caution">
    <text evidence="6">The sequence shown here is derived from an EMBL/GenBank/DDBJ whole genome shotgun (WGS) entry which is preliminary data.</text>
</comment>
<keyword evidence="3" id="KW-1015">Disulfide bond</keyword>
<keyword evidence="7" id="KW-1185">Reference proteome</keyword>
<keyword evidence="2" id="KW-0560">Oxidoreductase</keyword>
<reference evidence="6 7" key="1">
    <citation type="submission" date="2020-08" db="EMBL/GenBank/DDBJ databases">
        <title>A Genomic Blueprint of the Chicken Gut Microbiome.</title>
        <authorList>
            <person name="Gilroy R."/>
            <person name="Ravi A."/>
            <person name="Getino M."/>
            <person name="Pursley I."/>
            <person name="Horton D.L."/>
            <person name="Alikhan N.-F."/>
            <person name="Baker D."/>
            <person name="Gharbi K."/>
            <person name="Hall N."/>
            <person name="Watson M."/>
            <person name="Adriaenssens E.M."/>
            <person name="Foster-Nyarko E."/>
            <person name="Jarju S."/>
            <person name="Secka A."/>
            <person name="Antonio M."/>
            <person name="Oren A."/>
            <person name="Chaudhuri R."/>
            <person name="La Ragione R.M."/>
            <person name="Hildebrand F."/>
            <person name="Pallen M.J."/>
        </authorList>
    </citation>
    <scope>NUCLEOTIDE SEQUENCE [LARGE SCALE GENOMIC DNA]</scope>
    <source>
        <strain evidence="6 7">Sa2CUA10</strain>
    </source>
</reference>
<dbReference type="PANTHER" id="PTHR10681:SF128">
    <property type="entry name" value="THIOREDOXIN-DEPENDENT PEROXIDE REDUCTASE, MITOCHONDRIAL"/>
    <property type="match status" value="1"/>
</dbReference>
<dbReference type="InterPro" id="IPR000866">
    <property type="entry name" value="AhpC/TSA"/>
</dbReference>
<dbReference type="Proteomes" id="UP000603641">
    <property type="component" value="Unassembled WGS sequence"/>
</dbReference>
<feature type="domain" description="Alkyl hydroperoxide reductase subunit C/ Thiol specific antioxidant" evidence="5">
    <location>
        <begin position="2"/>
        <end position="83"/>
    </location>
</feature>
<dbReference type="PANTHER" id="PTHR10681">
    <property type="entry name" value="THIOREDOXIN PEROXIDASE"/>
    <property type="match status" value="1"/>
</dbReference>
<dbReference type="Pfam" id="PF00578">
    <property type="entry name" value="AhpC-TSA"/>
    <property type="match status" value="1"/>
</dbReference>
<name>A0ABR8SPC6_9BACL</name>
<dbReference type="InterPro" id="IPR036249">
    <property type="entry name" value="Thioredoxin-like_sf"/>
</dbReference>
<comment type="function">
    <text evidence="4">Thiol-specific peroxidase that catalyzes the reduction of hydrogen peroxide and organic hydroperoxides to water and alcohols, respectively. Plays a role in cell protection against oxidative stress by detoxifying peroxides.</text>
</comment>
<evidence type="ECO:0000256" key="1">
    <source>
        <dbReference type="ARBA" id="ARBA00009796"/>
    </source>
</evidence>
<evidence type="ECO:0000256" key="2">
    <source>
        <dbReference type="ARBA" id="ARBA00023002"/>
    </source>
</evidence>
<protein>
    <submittedName>
        <fullName evidence="6">Redoxin domain-containing protein</fullName>
    </submittedName>
</protein>
<evidence type="ECO:0000313" key="7">
    <source>
        <dbReference type="Proteomes" id="UP000603641"/>
    </source>
</evidence>
<comment type="similarity">
    <text evidence="1">Belongs to the peroxiredoxin family. AhpC/Prx1 subfamily.</text>
</comment>
<dbReference type="InterPro" id="IPR050217">
    <property type="entry name" value="Peroxiredoxin"/>
</dbReference>